<feature type="region of interest" description="Disordered" evidence="1">
    <location>
        <begin position="685"/>
        <end position="802"/>
    </location>
</feature>
<feature type="domain" description="Amidohydrolase-related" evidence="2">
    <location>
        <begin position="83"/>
        <end position="415"/>
    </location>
</feature>
<dbReference type="PANTHER" id="PTHR43135:SF3">
    <property type="entry name" value="ALPHA-D-RIBOSE 1-METHYLPHOSPHONATE 5-TRIPHOSPHATE DIPHOSPHATASE"/>
    <property type="match status" value="1"/>
</dbReference>
<proteinExistence type="predicted"/>
<keyword evidence="4" id="KW-1185">Reference proteome</keyword>
<feature type="region of interest" description="Disordered" evidence="1">
    <location>
        <begin position="519"/>
        <end position="653"/>
    </location>
</feature>
<feature type="region of interest" description="Disordered" evidence="1">
    <location>
        <begin position="461"/>
        <end position="501"/>
    </location>
</feature>
<organism evidence="3 4">
    <name type="scientific">Venturia effusa</name>
    <dbReference type="NCBI Taxonomy" id="50376"/>
    <lineage>
        <taxon>Eukaryota</taxon>
        <taxon>Fungi</taxon>
        <taxon>Dikarya</taxon>
        <taxon>Ascomycota</taxon>
        <taxon>Pezizomycotina</taxon>
        <taxon>Dothideomycetes</taxon>
        <taxon>Pleosporomycetidae</taxon>
        <taxon>Venturiales</taxon>
        <taxon>Venturiaceae</taxon>
        <taxon>Venturia</taxon>
    </lineage>
</organism>
<dbReference type="OrthoDB" id="194468at2759"/>
<evidence type="ECO:0000313" key="3">
    <source>
        <dbReference type="EMBL" id="QDS72258.1"/>
    </source>
</evidence>
<accession>A0A517L9E8</accession>
<feature type="compositionally biased region" description="Polar residues" evidence="1">
    <location>
        <begin position="688"/>
        <end position="721"/>
    </location>
</feature>
<reference evidence="3 4" key="1">
    <citation type="submission" date="2019-07" db="EMBL/GenBank/DDBJ databases">
        <title>Finished genome of Venturia effusa.</title>
        <authorList>
            <person name="Young C.A."/>
            <person name="Cox M.P."/>
            <person name="Ganley A.R.D."/>
            <person name="David W.J."/>
        </authorList>
    </citation>
    <scope>NUCLEOTIDE SEQUENCE [LARGE SCALE GENOMIC DNA]</scope>
    <source>
        <strain evidence="4">albino</strain>
    </source>
</reference>
<feature type="compositionally biased region" description="Polar residues" evidence="1">
    <location>
        <begin position="593"/>
        <end position="613"/>
    </location>
</feature>
<dbReference type="SUPFAM" id="SSF51556">
    <property type="entry name" value="Metallo-dependent hydrolases"/>
    <property type="match status" value="1"/>
</dbReference>
<dbReference type="Proteomes" id="UP000316270">
    <property type="component" value="Chromosome 7"/>
</dbReference>
<feature type="compositionally biased region" description="Polar residues" evidence="1">
    <location>
        <begin position="778"/>
        <end position="796"/>
    </location>
</feature>
<dbReference type="Gene3D" id="3.20.20.140">
    <property type="entry name" value="Metal-dependent hydrolases"/>
    <property type="match status" value="1"/>
</dbReference>
<gene>
    <name evidence="3" type="ORF">FKW77_005996</name>
</gene>
<dbReference type="InterPro" id="IPR006680">
    <property type="entry name" value="Amidohydro-rel"/>
</dbReference>
<sequence>MQESITFTDKEHKVKPWRLPKHQDYLFTNANIVNTLDGSILENHSVLISGGLIRSVYPTANHSQDSSLTPNSPIKTIDLTGKYLTPGLIDSHVHLMAVPGFSDLSKAFGNPFAVSAFRQPYVCGQMLSRGFTTVRDCGGATLALKEAIEDGVFPGPRLFISCHALSQTGGHGDIRGPHSHTECCGGANGDLGRICDGVPDCIKATREQIRTGADFIKIMGGGGVSTPTDKLEHLQFTSEEMKAMTTVAANADMWATAHAYTPASIRHAITNGCKGIEHGNLLDVPTAKMMAEKDIFLTPTLITYAEMKSPEWPGYLPPESLTKNDQVLRAGIDSLKIASEAGVTICFGTDLLGPLGAAQTREFAIRAQVLGPLALLQTATINPARMLRQEGKLGRVEEGYIADLLVLNQSPLEDILVFDRPEEHLLVLGHYRPQRHVVGHGRLGATASRNSSSKNLAKLTKVTPANAPNDATHTTSQRHHPERAKSGELLEPASSSPRPHMKRNASAFVVRNQSHSALKKNFSSGHLPRHASSKNVTKAPRHPPAPNKRTVSNRSENSEPPSPAHHTVRFALGDGDEVGPTDEHDGDGEWTEESASASPHTTRSNTPARSDSIISEGPMTGRADAHDSTSEAGSSNTVIHDPTPPPAGSASDRTLTTRLVNGSNSHNTPHTPDADAITSRLLQRAHSHNTAPQVTNVSAVVTSEPQGSKTVSHSQSSTLQDGTPGRDLVSRFIDTNSSSGTPKDGSLLPPQQQRRPDSADLDGHKRNKSTPNFVEPGSSPTSSFTSRTLTRGTATPSELPPSRTMIKMQLMRASSNIEQLQKGIPAVLPRANAAHFIGQSGSFNSNQGVAPQIQGLFNQTAKEYQVVRRFRNPVAEAIHRLGEIPGTSRRNTHIPRQQRAKPGYVNGGDGKYGLSQSYRSREERHNETDAQQARHGYLAPSAAQRHATGYKSRVSFDLPRADEDEDDVASVGSDDGRIVRDEAYEICRRLWEIGDGAEGG</sequence>
<dbReference type="PANTHER" id="PTHR43135">
    <property type="entry name" value="ALPHA-D-RIBOSE 1-METHYLPHOSPHONATE 5-TRIPHOSPHATE DIPHOSPHATASE"/>
    <property type="match status" value="1"/>
</dbReference>
<feature type="compositionally biased region" description="Acidic residues" evidence="1">
    <location>
        <begin position="574"/>
        <end position="592"/>
    </location>
</feature>
<feature type="compositionally biased region" description="Basic and acidic residues" evidence="1">
    <location>
        <begin position="754"/>
        <end position="764"/>
    </location>
</feature>
<dbReference type="GO" id="GO:0016810">
    <property type="term" value="F:hydrolase activity, acting on carbon-nitrogen (but not peptide) bonds"/>
    <property type="evidence" value="ECO:0007669"/>
    <property type="project" value="InterPro"/>
</dbReference>
<dbReference type="InterPro" id="IPR051781">
    <property type="entry name" value="Metallo-dep_Hydrolase"/>
</dbReference>
<evidence type="ECO:0000259" key="2">
    <source>
        <dbReference type="Pfam" id="PF01979"/>
    </source>
</evidence>
<protein>
    <recommendedName>
        <fullName evidence="2">Amidohydrolase-related domain-containing protein</fullName>
    </recommendedName>
</protein>
<dbReference type="CDD" id="cd01299">
    <property type="entry name" value="Met_dep_hydrolase_A"/>
    <property type="match status" value="1"/>
</dbReference>
<dbReference type="Gene3D" id="2.30.40.10">
    <property type="entry name" value="Urease, subunit C, domain 1"/>
    <property type="match status" value="1"/>
</dbReference>
<dbReference type="SUPFAM" id="SSF51338">
    <property type="entry name" value="Composite domain of metallo-dependent hydrolases"/>
    <property type="match status" value="1"/>
</dbReference>
<feature type="compositionally biased region" description="Basic residues" evidence="1">
    <location>
        <begin position="890"/>
        <end position="899"/>
    </location>
</feature>
<dbReference type="Pfam" id="PF01979">
    <property type="entry name" value="Amidohydro_1"/>
    <property type="match status" value="1"/>
</dbReference>
<evidence type="ECO:0000313" key="4">
    <source>
        <dbReference type="Proteomes" id="UP000316270"/>
    </source>
</evidence>
<dbReference type="InterPro" id="IPR011059">
    <property type="entry name" value="Metal-dep_hydrolase_composite"/>
</dbReference>
<dbReference type="AlphaFoldDB" id="A0A517L9E8"/>
<feature type="region of interest" description="Disordered" evidence="1">
    <location>
        <begin position="886"/>
        <end position="950"/>
    </location>
</feature>
<feature type="compositionally biased region" description="Basic and acidic residues" evidence="1">
    <location>
        <begin position="919"/>
        <end position="928"/>
    </location>
</feature>
<dbReference type="STRING" id="50376.A0A517L9E8"/>
<name>A0A517L9E8_9PEZI</name>
<dbReference type="InterPro" id="IPR057744">
    <property type="entry name" value="OTAase-like"/>
</dbReference>
<dbReference type="InterPro" id="IPR032466">
    <property type="entry name" value="Metal_Hydrolase"/>
</dbReference>
<evidence type="ECO:0000256" key="1">
    <source>
        <dbReference type="SAM" id="MobiDB-lite"/>
    </source>
</evidence>
<dbReference type="EMBL" id="CP042191">
    <property type="protein sequence ID" value="QDS72258.1"/>
    <property type="molecule type" value="Genomic_DNA"/>
</dbReference>